<dbReference type="Gene3D" id="3.90.850.10">
    <property type="entry name" value="Fumarylacetoacetase-like, C-terminal domain"/>
    <property type="match status" value="1"/>
</dbReference>
<dbReference type="Pfam" id="PF01557">
    <property type="entry name" value="FAA_hydrolase"/>
    <property type="match status" value="1"/>
</dbReference>
<evidence type="ECO:0000256" key="1">
    <source>
        <dbReference type="ARBA" id="ARBA00023239"/>
    </source>
</evidence>
<reference evidence="3 4" key="1">
    <citation type="journal article" date="2024" name="Chem. Sci.">
        <title>Discovery of megapolipeptins by genome mining of a Burkholderiales bacteria collection.</title>
        <authorList>
            <person name="Paulo B.S."/>
            <person name="Recchia M.J.J."/>
            <person name="Lee S."/>
            <person name="Fergusson C.H."/>
            <person name="Romanowski S.B."/>
            <person name="Hernandez A."/>
            <person name="Krull N."/>
            <person name="Liu D.Y."/>
            <person name="Cavanagh H."/>
            <person name="Bos A."/>
            <person name="Gray C.A."/>
            <person name="Murphy B.T."/>
            <person name="Linington R.G."/>
            <person name="Eustaquio A.S."/>
        </authorList>
    </citation>
    <scope>NUCLEOTIDE SEQUENCE [LARGE SCALE GENOMIC DNA]</scope>
    <source>
        <strain evidence="3 4">RL21-008-BIB-B</strain>
    </source>
</reference>
<keyword evidence="1" id="KW-0456">Lyase</keyword>
<dbReference type="EMBL" id="JAQQFR010000017">
    <property type="protein sequence ID" value="MFL9881030.1"/>
    <property type="molecule type" value="Genomic_DNA"/>
</dbReference>
<keyword evidence="4" id="KW-1185">Reference proteome</keyword>
<evidence type="ECO:0000313" key="4">
    <source>
        <dbReference type="Proteomes" id="UP001629214"/>
    </source>
</evidence>
<protein>
    <submittedName>
        <fullName evidence="3">Decarboxylase</fullName>
    </submittedName>
</protein>
<accession>A0ABW8ZEP9</accession>
<evidence type="ECO:0000313" key="3">
    <source>
        <dbReference type="EMBL" id="MFL9881030.1"/>
    </source>
</evidence>
<dbReference type="InterPro" id="IPR036663">
    <property type="entry name" value="Fumarylacetoacetase_C_sf"/>
</dbReference>
<name>A0ABW8ZEP9_9BURK</name>
<evidence type="ECO:0000259" key="2">
    <source>
        <dbReference type="Pfam" id="PF01557"/>
    </source>
</evidence>
<dbReference type="PANTHER" id="PTHR30143">
    <property type="entry name" value="ACID HYDRATASE"/>
    <property type="match status" value="1"/>
</dbReference>
<dbReference type="SUPFAM" id="SSF56529">
    <property type="entry name" value="FAH"/>
    <property type="match status" value="1"/>
</dbReference>
<dbReference type="PANTHER" id="PTHR30143:SF0">
    <property type="entry name" value="2-KETO-4-PENTENOATE HYDRATASE"/>
    <property type="match status" value="1"/>
</dbReference>
<feature type="domain" description="Fumarylacetoacetase-like C-terminal" evidence="2">
    <location>
        <begin position="104"/>
        <end position="262"/>
    </location>
</feature>
<sequence length="273" mass="29179">MTRYIDIQRIAAHLKDAQDKVHQVATITSQEPAFDVATAYEVADIVHQTRLTQGAAAAGRKIGFTNAAMWARYGVEEPVWGHMYDSSIVYLSDSQGECSLARFTEPKIEPEIALHFHKAPPEDADIAALVDCIDWIAPAFEIVQSHYPGWQFKAADAVADGGLHGMLFVGEPASLAALGSAALEQLATCNVTLRCDGAVRETGKGSNALGNPLSAMAHLIAVIAKQVIQRPIQANEIVTTGTLTAAFPVSAGEAWDMELGGIALRGIRLKFSA</sequence>
<organism evidence="3 4">
    <name type="scientific">Herbaspirillum rhizosphaerae</name>
    <dbReference type="NCBI Taxonomy" id="346179"/>
    <lineage>
        <taxon>Bacteria</taxon>
        <taxon>Pseudomonadati</taxon>
        <taxon>Pseudomonadota</taxon>
        <taxon>Betaproteobacteria</taxon>
        <taxon>Burkholderiales</taxon>
        <taxon>Oxalobacteraceae</taxon>
        <taxon>Herbaspirillum</taxon>
    </lineage>
</organism>
<dbReference type="InterPro" id="IPR050772">
    <property type="entry name" value="Hydratase-Decarb/MhpD_sf"/>
</dbReference>
<proteinExistence type="predicted"/>
<gene>
    <name evidence="3" type="ORF">PQR63_21705</name>
</gene>
<comment type="caution">
    <text evidence="3">The sequence shown here is derived from an EMBL/GenBank/DDBJ whole genome shotgun (WGS) entry which is preliminary data.</text>
</comment>
<dbReference type="InterPro" id="IPR011234">
    <property type="entry name" value="Fumarylacetoacetase-like_C"/>
</dbReference>
<dbReference type="Proteomes" id="UP001629214">
    <property type="component" value="Unassembled WGS sequence"/>
</dbReference>
<dbReference type="RefSeq" id="WP_408170067.1">
    <property type="nucleotide sequence ID" value="NZ_JAQQFR010000017.1"/>
</dbReference>